<dbReference type="OrthoDB" id="429887at2759"/>
<keyword evidence="10" id="KW-1185">Reference proteome</keyword>
<gene>
    <name evidence="9" type="ORF">SNEC2469_LOCUS1185</name>
</gene>
<evidence type="ECO:0000313" key="10">
    <source>
        <dbReference type="Proteomes" id="UP000601435"/>
    </source>
</evidence>
<dbReference type="GO" id="GO:0005216">
    <property type="term" value="F:monoatomic ion channel activity"/>
    <property type="evidence" value="ECO:0007669"/>
    <property type="project" value="InterPro"/>
</dbReference>
<dbReference type="InterPro" id="IPR027359">
    <property type="entry name" value="Volt_channel_dom_sf"/>
</dbReference>
<feature type="region of interest" description="Disordered" evidence="6">
    <location>
        <begin position="1"/>
        <end position="28"/>
    </location>
</feature>
<feature type="non-terminal residue" evidence="9">
    <location>
        <position position="1"/>
    </location>
</feature>
<comment type="subcellular location">
    <subcellularLocation>
        <location evidence="1">Membrane</location>
        <topology evidence="1">Multi-pass membrane protein</topology>
    </subcellularLocation>
</comment>
<comment type="caution">
    <text evidence="9">The sequence shown here is derived from an EMBL/GenBank/DDBJ whole genome shotgun (WGS) entry which is preliminary data.</text>
</comment>
<evidence type="ECO:0000256" key="4">
    <source>
        <dbReference type="ARBA" id="ARBA00022989"/>
    </source>
</evidence>
<accession>A0A812J0N7</accession>
<sequence>MSTLARPRFGPLAAVKQEKPDSPGLKPDALTAVQEDVSDLPVELPRALRTVVETSIEFQQLIDKLVQQHDPKNSSGFPFVLIPVQQAMLTVSPQEAMERMMSPLSNASNISQSRRRQCSTGVRVNANMILEAWERQEHLPPLPYLGEVEEAKRQTALPASEESQDDSLLQVEARTPQPDRDFGGQWMPCEQTLSSLCFVAALGKLSVEGMLGLSPVSVDISADAWNTLLRVGDGGFAILFLMDFLLRAAILRRRFWRSWLNWVDAAVGVMCIVEITWLALEGTTSRDISFVHVFFVARIARAGRLIKETVQFTNLQLLVKCLIASKGMLTWSFMLLAVFQFMAAIFLGLLVEHYLLHDGAAPVQAKEEVFRYYGTFTRTYLTTFEIMFANWAPSCRILVDNISEWFTVFFLVYRCIFGFAVLNVVSAVFIQQTMKTASSDEELAFRQKEKDIMLYNRKVKKLFQSIDSSGDGNINLEEFEKLVQSPKLRFWMAQLELEYHDLMSLFEFLDNGDGNITLAEFIEGAGRLRGTAKALDIWRMETKIEVLFEEVLKMLST</sequence>
<dbReference type="Gene3D" id="1.10.287.70">
    <property type="match status" value="1"/>
</dbReference>
<dbReference type="Gene3D" id="1.10.238.10">
    <property type="entry name" value="EF-hand"/>
    <property type="match status" value="1"/>
</dbReference>
<dbReference type="InterPro" id="IPR018247">
    <property type="entry name" value="EF_Hand_1_Ca_BS"/>
</dbReference>
<protein>
    <recommendedName>
        <fullName evidence="8">EF-hand domain-containing protein</fullName>
    </recommendedName>
</protein>
<dbReference type="AlphaFoldDB" id="A0A812J0N7"/>
<feature type="domain" description="EF-hand" evidence="8">
    <location>
        <begin position="454"/>
        <end position="489"/>
    </location>
</feature>
<evidence type="ECO:0000256" key="1">
    <source>
        <dbReference type="ARBA" id="ARBA00004141"/>
    </source>
</evidence>
<dbReference type="GO" id="GO:0016020">
    <property type="term" value="C:membrane"/>
    <property type="evidence" value="ECO:0007669"/>
    <property type="project" value="UniProtKB-SubCell"/>
</dbReference>
<evidence type="ECO:0000256" key="6">
    <source>
        <dbReference type="SAM" id="MobiDB-lite"/>
    </source>
</evidence>
<reference evidence="9" key="1">
    <citation type="submission" date="2021-02" db="EMBL/GenBank/DDBJ databases">
        <authorList>
            <person name="Dougan E. K."/>
            <person name="Rhodes N."/>
            <person name="Thang M."/>
            <person name="Chan C."/>
        </authorList>
    </citation>
    <scope>NUCLEOTIDE SEQUENCE</scope>
</reference>
<dbReference type="EMBL" id="CAJNJA010005507">
    <property type="protein sequence ID" value="CAE7191786.1"/>
    <property type="molecule type" value="Genomic_DNA"/>
</dbReference>
<proteinExistence type="predicted"/>
<dbReference type="PROSITE" id="PS00018">
    <property type="entry name" value="EF_HAND_1"/>
    <property type="match status" value="1"/>
</dbReference>
<dbReference type="Pfam" id="PF13202">
    <property type="entry name" value="EF-hand_5"/>
    <property type="match status" value="1"/>
</dbReference>
<dbReference type="Pfam" id="PF00520">
    <property type="entry name" value="Ion_trans"/>
    <property type="match status" value="1"/>
</dbReference>
<name>A0A812J0N7_9DINO</name>
<evidence type="ECO:0000313" key="9">
    <source>
        <dbReference type="EMBL" id="CAE7191786.1"/>
    </source>
</evidence>
<keyword evidence="4 7" id="KW-1133">Transmembrane helix</keyword>
<dbReference type="SMART" id="SM00054">
    <property type="entry name" value="EFh"/>
    <property type="match status" value="2"/>
</dbReference>
<evidence type="ECO:0000259" key="8">
    <source>
        <dbReference type="PROSITE" id="PS50222"/>
    </source>
</evidence>
<feature type="transmembrane region" description="Helical" evidence="7">
    <location>
        <begin position="372"/>
        <end position="393"/>
    </location>
</feature>
<feature type="transmembrane region" description="Helical" evidence="7">
    <location>
        <begin position="258"/>
        <end position="280"/>
    </location>
</feature>
<dbReference type="Proteomes" id="UP000601435">
    <property type="component" value="Unassembled WGS sequence"/>
</dbReference>
<feature type="transmembrane region" description="Helical" evidence="7">
    <location>
        <begin position="405"/>
        <end position="430"/>
    </location>
</feature>
<feature type="transmembrane region" description="Helical" evidence="7">
    <location>
        <begin position="227"/>
        <end position="246"/>
    </location>
</feature>
<dbReference type="InterPro" id="IPR002048">
    <property type="entry name" value="EF_hand_dom"/>
</dbReference>
<feature type="transmembrane region" description="Helical" evidence="7">
    <location>
        <begin position="328"/>
        <end position="351"/>
    </location>
</feature>
<keyword evidence="2 7" id="KW-0812">Transmembrane</keyword>
<dbReference type="CDD" id="cd00051">
    <property type="entry name" value="EFh"/>
    <property type="match status" value="1"/>
</dbReference>
<dbReference type="InterPro" id="IPR011992">
    <property type="entry name" value="EF-hand-dom_pair"/>
</dbReference>
<evidence type="ECO:0000256" key="5">
    <source>
        <dbReference type="ARBA" id="ARBA00023136"/>
    </source>
</evidence>
<keyword evidence="3" id="KW-0106">Calcium</keyword>
<evidence type="ECO:0000256" key="3">
    <source>
        <dbReference type="ARBA" id="ARBA00022837"/>
    </source>
</evidence>
<dbReference type="GO" id="GO:0005509">
    <property type="term" value="F:calcium ion binding"/>
    <property type="evidence" value="ECO:0007669"/>
    <property type="project" value="InterPro"/>
</dbReference>
<organism evidence="9 10">
    <name type="scientific">Symbiodinium necroappetens</name>
    <dbReference type="NCBI Taxonomy" id="1628268"/>
    <lineage>
        <taxon>Eukaryota</taxon>
        <taxon>Sar</taxon>
        <taxon>Alveolata</taxon>
        <taxon>Dinophyceae</taxon>
        <taxon>Suessiales</taxon>
        <taxon>Symbiodiniaceae</taxon>
        <taxon>Symbiodinium</taxon>
    </lineage>
</organism>
<evidence type="ECO:0000256" key="2">
    <source>
        <dbReference type="ARBA" id="ARBA00022692"/>
    </source>
</evidence>
<dbReference type="PROSITE" id="PS50222">
    <property type="entry name" value="EF_HAND_2"/>
    <property type="match status" value="1"/>
</dbReference>
<dbReference type="Gene3D" id="1.20.120.350">
    <property type="entry name" value="Voltage-gated potassium channels. Chain C"/>
    <property type="match status" value="1"/>
</dbReference>
<keyword evidence="5 7" id="KW-0472">Membrane</keyword>
<dbReference type="SUPFAM" id="SSF47473">
    <property type="entry name" value="EF-hand"/>
    <property type="match status" value="1"/>
</dbReference>
<dbReference type="InterPro" id="IPR005821">
    <property type="entry name" value="Ion_trans_dom"/>
</dbReference>
<evidence type="ECO:0000256" key="7">
    <source>
        <dbReference type="SAM" id="Phobius"/>
    </source>
</evidence>